<dbReference type="RefSeq" id="WP_177174514.1">
    <property type="nucleotide sequence ID" value="NZ_FOHL01000010.1"/>
</dbReference>
<dbReference type="PANTHER" id="PTHR35561">
    <property type="entry name" value="RNA 2',3'-CYCLIC PHOSPHODIESTERASE"/>
    <property type="match status" value="1"/>
</dbReference>
<organism evidence="4 5">
    <name type="scientific">Oceanicella actignis</name>
    <dbReference type="NCBI Taxonomy" id="1189325"/>
    <lineage>
        <taxon>Bacteria</taxon>
        <taxon>Pseudomonadati</taxon>
        <taxon>Pseudomonadota</taxon>
        <taxon>Alphaproteobacteria</taxon>
        <taxon>Rhodobacterales</taxon>
        <taxon>Paracoccaceae</taxon>
        <taxon>Oceanicella</taxon>
    </lineage>
</organism>
<dbReference type="STRING" id="1189325.SAMN04488119_11011"/>
<dbReference type="Proteomes" id="UP000184066">
    <property type="component" value="Unassembled WGS sequence"/>
</dbReference>
<feature type="domain" description="Phosphoesterase HXTX" evidence="3">
    <location>
        <begin position="9"/>
        <end position="85"/>
    </location>
</feature>
<dbReference type="NCBIfam" id="TIGR02258">
    <property type="entry name" value="2_5_ligase"/>
    <property type="match status" value="1"/>
</dbReference>
<name>A0A1M7TWZ4_9RHOB</name>
<proteinExistence type="inferred from homology"/>
<dbReference type="GO" id="GO:0016874">
    <property type="term" value="F:ligase activity"/>
    <property type="evidence" value="ECO:0007669"/>
    <property type="project" value="UniProtKB-KW"/>
</dbReference>
<dbReference type="SUPFAM" id="SSF55144">
    <property type="entry name" value="LigT-like"/>
    <property type="match status" value="1"/>
</dbReference>
<reference evidence="4 5" key="1">
    <citation type="submission" date="2016-12" db="EMBL/GenBank/DDBJ databases">
        <authorList>
            <person name="Song W.-J."/>
            <person name="Kurnit D.M."/>
        </authorList>
    </citation>
    <scope>NUCLEOTIDE SEQUENCE [LARGE SCALE GENOMIC DNA]</scope>
    <source>
        <strain evidence="4 5">CGMCC 1.10808</strain>
    </source>
</reference>
<keyword evidence="4" id="KW-0436">Ligase</keyword>
<dbReference type="Gene3D" id="3.90.1140.10">
    <property type="entry name" value="Cyclic phosphodiesterase"/>
    <property type="match status" value="1"/>
</dbReference>
<dbReference type="GO" id="GO:0004113">
    <property type="term" value="F:2',3'-cyclic-nucleotide 3'-phosphodiesterase activity"/>
    <property type="evidence" value="ECO:0007669"/>
    <property type="project" value="InterPro"/>
</dbReference>
<dbReference type="AlphaFoldDB" id="A0A1M7TWZ4"/>
<evidence type="ECO:0000313" key="5">
    <source>
        <dbReference type="Proteomes" id="UP000184066"/>
    </source>
</evidence>
<feature type="active site" description="Proton donor" evidence="2">
    <location>
        <position position="37"/>
    </location>
</feature>
<evidence type="ECO:0000256" key="2">
    <source>
        <dbReference type="HAMAP-Rule" id="MF_01940"/>
    </source>
</evidence>
<comment type="function">
    <text evidence="2">Hydrolyzes RNA 2',3'-cyclic phosphodiester to an RNA 2'-phosphomonoester.</text>
</comment>
<dbReference type="InterPro" id="IPR014051">
    <property type="entry name" value="Phosphoesterase_HXTX"/>
</dbReference>
<keyword evidence="5" id="KW-1185">Reference proteome</keyword>
<dbReference type="HAMAP" id="MF_01940">
    <property type="entry name" value="RNA_CPDase"/>
    <property type="match status" value="1"/>
</dbReference>
<feature type="short sequence motif" description="HXTX 2" evidence="2">
    <location>
        <begin position="121"/>
        <end position="124"/>
    </location>
</feature>
<gene>
    <name evidence="4" type="ORF">SAMN05216200_11111</name>
</gene>
<feature type="domain" description="Phosphoesterase HXTX" evidence="3">
    <location>
        <begin position="93"/>
        <end position="171"/>
    </location>
</feature>
<accession>A0A1M7TWZ4</accession>
<evidence type="ECO:0000313" key="4">
    <source>
        <dbReference type="EMBL" id="SHN75242.1"/>
    </source>
</evidence>
<dbReference type="PANTHER" id="PTHR35561:SF1">
    <property type="entry name" value="RNA 2',3'-CYCLIC PHOSPHODIESTERASE"/>
    <property type="match status" value="1"/>
</dbReference>
<dbReference type="EC" id="3.1.4.58" evidence="2"/>
<feature type="short sequence motif" description="HXTX 1" evidence="2">
    <location>
        <begin position="37"/>
        <end position="40"/>
    </location>
</feature>
<comment type="catalytic activity">
    <reaction evidence="2">
        <text>a 3'-end 2',3'-cyclophospho-ribonucleotide-RNA + H2O = a 3'-end 2'-phospho-ribonucleotide-RNA + H(+)</text>
        <dbReference type="Rhea" id="RHEA:11828"/>
        <dbReference type="Rhea" id="RHEA-COMP:10464"/>
        <dbReference type="Rhea" id="RHEA-COMP:17353"/>
        <dbReference type="ChEBI" id="CHEBI:15377"/>
        <dbReference type="ChEBI" id="CHEBI:15378"/>
        <dbReference type="ChEBI" id="CHEBI:83064"/>
        <dbReference type="ChEBI" id="CHEBI:173113"/>
        <dbReference type="EC" id="3.1.4.58"/>
    </reaction>
</comment>
<dbReference type="GO" id="GO:0008664">
    <property type="term" value="F:RNA 2',3'-cyclic 3'-phosphodiesterase activity"/>
    <property type="evidence" value="ECO:0007669"/>
    <property type="project" value="UniProtKB-EC"/>
</dbReference>
<dbReference type="InterPro" id="IPR004175">
    <property type="entry name" value="RNA_CPDase"/>
</dbReference>
<evidence type="ECO:0000256" key="1">
    <source>
        <dbReference type="ARBA" id="ARBA00022801"/>
    </source>
</evidence>
<sequence length="194" mass="20479">MIRAFLALTPPPETAQTLAELAERIGEGRPVPAANMHLTLAFLGDRRPAELEELALDLDGRALPAFDLRIEGLGAFGPPARPRSVHALARPDPALRRLRAAARSAAAAIGAPLAQERFVPHLTLARFSASRPAGPGLARFLAQSAGLRLPPFRVAAFSLMRSTLSAAGARYDEMARFALSPPAHGGEALGEDEG</sequence>
<feature type="active site" description="Proton acceptor" evidence="2">
    <location>
        <position position="121"/>
    </location>
</feature>
<dbReference type="EMBL" id="FRDL01000011">
    <property type="protein sequence ID" value="SHN75242.1"/>
    <property type="molecule type" value="Genomic_DNA"/>
</dbReference>
<dbReference type="Pfam" id="PF02834">
    <property type="entry name" value="LigT_PEase"/>
    <property type="match status" value="2"/>
</dbReference>
<evidence type="ECO:0000259" key="3">
    <source>
        <dbReference type="Pfam" id="PF02834"/>
    </source>
</evidence>
<comment type="similarity">
    <text evidence="2">Belongs to the 2H phosphoesterase superfamily. ThpR family.</text>
</comment>
<protein>
    <recommendedName>
        <fullName evidence="2">RNA 2',3'-cyclic phosphodiesterase</fullName>
        <shortName evidence="2">RNA 2',3'-CPDase</shortName>
        <ecNumber evidence="2">3.1.4.58</ecNumber>
    </recommendedName>
</protein>
<keyword evidence="1 2" id="KW-0378">Hydrolase</keyword>
<dbReference type="InterPro" id="IPR009097">
    <property type="entry name" value="Cyclic_Pdiesterase"/>
</dbReference>